<protein>
    <submittedName>
        <fullName evidence="1">Xylan esterase</fullName>
    </submittedName>
</protein>
<gene>
    <name evidence="1" type="ORF">C480_11371</name>
</gene>
<dbReference type="OrthoDB" id="290192at2157"/>
<dbReference type="RefSeq" id="WP_006665725.1">
    <property type="nucleotide sequence ID" value="NZ_AOIP01000031.1"/>
</dbReference>
<dbReference type="EMBL" id="AOIP01000031">
    <property type="protein sequence ID" value="ELZ04109.1"/>
    <property type="molecule type" value="Genomic_DNA"/>
</dbReference>
<evidence type="ECO:0000313" key="2">
    <source>
        <dbReference type="Proteomes" id="UP000011591"/>
    </source>
</evidence>
<reference evidence="1 2" key="1">
    <citation type="journal article" date="2014" name="PLoS Genet.">
        <title>Phylogenetically driven sequencing of extremely halophilic archaea reveals strategies for static and dynamic osmo-response.</title>
        <authorList>
            <person name="Becker E.A."/>
            <person name="Seitzer P.M."/>
            <person name="Tritt A."/>
            <person name="Larsen D."/>
            <person name="Krusor M."/>
            <person name="Yao A.I."/>
            <person name="Wu D."/>
            <person name="Madern D."/>
            <person name="Eisen J.A."/>
            <person name="Darling A.E."/>
            <person name="Facciotti M.T."/>
        </authorList>
    </citation>
    <scope>NUCLEOTIDE SEQUENCE [LARGE SCALE GENOMIC DNA]</scope>
    <source>
        <strain evidence="1 2">DSM 13077</strain>
    </source>
</reference>
<accession>M0B375</accession>
<dbReference type="Gene3D" id="3.40.50.1820">
    <property type="entry name" value="alpha/beta hydrolase"/>
    <property type="match status" value="1"/>
</dbReference>
<dbReference type="Proteomes" id="UP000011591">
    <property type="component" value="Unassembled WGS sequence"/>
</dbReference>
<comment type="caution">
    <text evidence="1">The sequence shown here is derived from an EMBL/GenBank/DDBJ whole genome shotgun (WGS) entry which is preliminary data.</text>
</comment>
<dbReference type="InterPro" id="IPR029058">
    <property type="entry name" value="AB_hydrolase_fold"/>
</dbReference>
<sequence>MRAHGRIWTRRGRVRRRCRPTPAIRLHASSRTFRSRARRETVDSRAAFEDRRDRLRTLFRSRLGGLPDRVTEPTVRTTELVRRDGYRIESVVFESRPNFHVTANCYVPASDGPHPAVLFLCGHHDAAKAPTETVSTGS</sequence>
<keyword evidence="2" id="KW-1185">Reference proteome</keyword>
<proteinExistence type="predicted"/>
<dbReference type="PATRIC" id="fig|1227491.4.peg.2332"/>
<dbReference type="SUPFAM" id="SSF53474">
    <property type="entry name" value="alpha/beta-Hydrolases"/>
    <property type="match status" value="1"/>
</dbReference>
<name>M0B375_9EURY</name>
<dbReference type="AlphaFoldDB" id="M0B375"/>
<organism evidence="1 2">
    <name type="scientific">Natrialba aegyptia DSM 13077</name>
    <dbReference type="NCBI Taxonomy" id="1227491"/>
    <lineage>
        <taxon>Archaea</taxon>
        <taxon>Methanobacteriati</taxon>
        <taxon>Methanobacteriota</taxon>
        <taxon>Stenosarchaea group</taxon>
        <taxon>Halobacteria</taxon>
        <taxon>Halobacteriales</taxon>
        <taxon>Natrialbaceae</taxon>
        <taxon>Natrialba</taxon>
    </lineage>
</organism>
<evidence type="ECO:0000313" key="1">
    <source>
        <dbReference type="EMBL" id="ELZ04109.1"/>
    </source>
</evidence>